<organism evidence="3 4">
    <name type="scientific">Teichococcus aerophilus</name>
    <dbReference type="NCBI Taxonomy" id="1224513"/>
    <lineage>
        <taxon>Bacteria</taxon>
        <taxon>Pseudomonadati</taxon>
        <taxon>Pseudomonadota</taxon>
        <taxon>Alphaproteobacteria</taxon>
        <taxon>Acetobacterales</taxon>
        <taxon>Roseomonadaceae</taxon>
        <taxon>Roseomonas</taxon>
    </lineage>
</organism>
<reference evidence="3 4" key="1">
    <citation type="journal article" date="2013" name="Int. J. Syst. Evol. Microbiol.">
        <title>Roseomonas aerophila sp. nov., isolated from air.</title>
        <authorList>
            <person name="Kim S.J."/>
            <person name="Weon H.Y."/>
            <person name="Ahn J.H."/>
            <person name="Hong S.B."/>
            <person name="Seok S.J."/>
            <person name="Whang K.S."/>
            <person name="Kwon S.W."/>
        </authorList>
    </citation>
    <scope>NUCLEOTIDE SEQUENCE [LARGE SCALE GENOMIC DNA]</scope>
    <source>
        <strain evidence="3 4">NBRC 108923</strain>
    </source>
</reference>
<feature type="transmembrane region" description="Helical" evidence="1">
    <location>
        <begin position="35"/>
        <end position="55"/>
    </location>
</feature>
<feature type="transmembrane region" description="Helical" evidence="1">
    <location>
        <begin position="171"/>
        <end position="193"/>
    </location>
</feature>
<evidence type="ECO:0000313" key="3">
    <source>
        <dbReference type="EMBL" id="MBC9206273.1"/>
    </source>
</evidence>
<evidence type="ECO:0000256" key="1">
    <source>
        <dbReference type="SAM" id="Phobius"/>
    </source>
</evidence>
<feature type="transmembrane region" description="Helical" evidence="1">
    <location>
        <begin position="117"/>
        <end position="132"/>
    </location>
</feature>
<keyword evidence="1" id="KW-0472">Membrane</keyword>
<protein>
    <recommendedName>
        <fullName evidence="2">Adenylate cyclase MASE7 domain-containing protein</fullName>
    </recommendedName>
</protein>
<keyword evidence="1" id="KW-1133">Transmembrane helix</keyword>
<dbReference type="RefSeq" id="WP_187783453.1">
    <property type="nucleotide sequence ID" value="NZ_JACTVA010000006.1"/>
</dbReference>
<keyword evidence="1" id="KW-0812">Transmembrane</keyword>
<evidence type="ECO:0000313" key="4">
    <source>
        <dbReference type="Proteomes" id="UP000626026"/>
    </source>
</evidence>
<keyword evidence="4" id="KW-1185">Reference proteome</keyword>
<comment type="caution">
    <text evidence="3">The sequence shown here is derived from an EMBL/GenBank/DDBJ whole genome shotgun (WGS) entry which is preliminary data.</text>
</comment>
<feature type="domain" description="Adenylate cyclase MASE7" evidence="2">
    <location>
        <begin position="34"/>
        <end position="180"/>
    </location>
</feature>
<dbReference type="EMBL" id="JACTVA010000006">
    <property type="protein sequence ID" value="MBC9206273.1"/>
    <property type="molecule type" value="Genomic_DNA"/>
</dbReference>
<evidence type="ECO:0000259" key="2">
    <source>
        <dbReference type="Pfam" id="PF20967"/>
    </source>
</evidence>
<gene>
    <name evidence="3" type="ORF">IBL26_05455</name>
</gene>
<sequence>MTLSRPAAPPTPAASHAAGPMGPLGRYLHHPQPRVAAANLLALVVGWNTPFYPLMLRWAAGPEVWPIGWLTLLSCPLFLAVPWLARRNPTAGLALLASAGTLNTLFCAWVLGPGTGIALFLPPCALLAALLHRPQERSLMLGVLGLILAVAVLCAWMPVPPLLTMPTEAAARVLAMNAGSVLCLSLVMALRYARLLEGEGR</sequence>
<dbReference type="Pfam" id="PF20967">
    <property type="entry name" value="MASE7"/>
    <property type="match status" value="1"/>
</dbReference>
<accession>A0ABR7RIL9</accession>
<dbReference type="Proteomes" id="UP000626026">
    <property type="component" value="Unassembled WGS sequence"/>
</dbReference>
<dbReference type="InterPro" id="IPR048432">
    <property type="entry name" value="MASE7"/>
</dbReference>
<feature type="transmembrane region" description="Helical" evidence="1">
    <location>
        <begin position="139"/>
        <end position="159"/>
    </location>
</feature>
<name>A0ABR7RIL9_9PROT</name>
<feature type="transmembrane region" description="Helical" evidence="1">
    <location>
        <begin position="67"/>
        <end position="85"/>
    </location>
</feature>
<proteinExistence type="predicted"/>